<sequence length="94" mass="10397">MENEEEGENQNRDRSPVITDLKHGGHSGGVFSTVLVDEGRKGENRRRRFVALVSQSRALNPPPKPQPVTVKVPLNCKGLLLRLVTAMTLNQLVV</sequence>
<keyword evidence="3" id="KW-1185">Reference proteome</keyword>
<feature type="region of interest" description="Disordered" evidence="1">
    <location>
        <begin position="1"/>
        <end position="32"/>
    </location>
</feature>
<dbReference type="EMBL" id="DF973495">
    <property type="protein sequence ID" value="GAU32527.1"/>
    <property type="molecule type" value="Genomic_DNA"/>
</dbReference>
<gene>
    <name evidence="2" type="ORF">TSUD_103720</name>
</gene>
<evidence type="ECO:0000256" key="1">
    <source>
        <dbReference type="SAM" id="MobiDB-lite"/>
    </source>
</evidence>
<dbReference type="AlphaFoldDB" id="A0A2Z6NRD5"/>
<dbReference type="Proteomes" id="UP000242715">
    <property type="component" value="Unassembled WGS sequence"/>
</dbReference>
<name>A0A2Z6NRD5_TRISU</name>
<reference evidence="3" key="1">
    <citation type="journal article" date="2017" name="Front. Plant Sci.">
        <title>Climate Clever Clovers: New Paradigm to Reduce the Environmental Footprint of Ruminants by Breeding Low Methanogenic Forages Utilizing Haplotype Variation.</title>
        <authorList>
            <person name="Kaur P."/>
            <person name="Appels R."/>
            <person name="Bayer P.E."/>
            <person name="Keeble-Gagnere G."/>
            <person name="Wang J."/>
            <person name="Hirakawa H."/>
            <person name="Shirasawa K."/>
            <person name="Vercoe P."/>
            <person name="Stefanova K."/>
            <person name="Durmic Z."/>
            <person name="Nichols P."/>
            <person name="Revell C."/>
            <person name="Isobe S.N."/>
            <person name="Edwards D."/>
            <person name="Erskine W."/>
        </authorList>
    </citation>
    <scope>NUCLEOTIDE SEQUENCE [LARGE SCALE GENOMIC DNA]</scope>
    <source>
        <strain evidence="3">cv. Daliak</strain>
    </source>
</reference>
<evidence type="ECO:0000313" key="2">
    <source>
        <dbReference type="EMBL" id="GAU32527.1"/>
    </source>
</evidence>
<organism evidence="2 3">
    <name type="scientific">Trifolium subterraneum</name>
    <name type="common">Subterranean clover</name>
    <dbReference type="NCBI Taxonomy" id="3900"/>
    <lineage>
        <taxon>Eukaryota</taxon>
        <taxon>Viridiplantae</taxon>
        <taxon>Streptophyta</taxon>
        <taxon>Embryophyta</taxon>
        <taxon>Tracheophyta</taxon>
        <taxon>Spermatophyta</taxon>
        <taxon>Magnoliopsida</taxon>
        <taxon>eudicotyledons</taxon>
        <taxon>Gunneridae</taxon>
        <taxon>Pentapetalae</taxon>
        <taxon>rosids</taxon>
        <taxon>fabids</taxon>
        <taxon>Fabales</taxon>
        <taxon>Fabaceae</taxon>
        <taxon>Papilionoideae</taxon>
        <taxon>50 kb inversion clade</taxon>
        <taxon>NPAAA clade</taxon>
        <taxon>Hologalegina</taxon>
        <taxon>IRL clade</taxon>
        <taxon>Trifolieae</taxon>
        <taxon>Trifolium</taxon>
    </lineage>
</organism>
<accession>A0A2Z6NRD5</accession>
<protein>
    <submittedName>
        <fullName evidence="2">Uncharacterized protein</fullName>
    </submittedName>
</protein>
<evidence type="ECO:0000313" key="3">
    <source>
        <dbReference type="Proteomes" id="UP000242715"/>
    </source>
</evidence>
<proteinExistence type="predicted"/>
<feature type="compositionally biased region" description="Basic and acidic residues" evidence="1">
    <location>
        <begin position="9"/>
        <end position="23"/>
    </location>
</feature>